<evidence type="ECO:0000256" key="25">
    <source>
        <dbReference type="ARBA" id="ARBA00036377"/>
    </source>
</evidence>
<dbReference type="InterPro" id="IPR036985">
    <property type="entry name" value="Transglutaminase-like_sf"/>
</dbReference>
<dbReference type="InterPro" id="IPR002931">
    <property type="entry name" value="Transglutaminase-like"/>
</dbReference>
<evidence type="ECO:0000313" key="44">
    <source>
        <dbReference type="EMBL" id="GCB60718.1"/>
    </source>
</evidence>
<evidence type="ECO:0000256" key="29">
    <source>
        <dbReference type="ARBA" id="ARBA00041650"/>
    </source>
</evidence>
<comment type="cofactor">
    <cofactor evidence="42">
        <name>Ca(2+)</name>
        <dbReference type="ChEBI" id="CHEBI:29108"/>
    </cofactor>
    <text evidence="42">Binds 1 Ca(2+) ion per subunit.</text>
</comment>
<comment type="caution">
    <text evidence="44">The sequence shown here is derived from an EMBL/GenBank/DDBJ whole genome shotgun (WGS) entry which is preliminary data.</text>
</comment>
<evidence type="ECO:0000256" key="6">
    <source>
        <dbReference type="ARBA" id="ARBA00004514"/>
    </source>
</evidence>
<feature type="active site" evidence="41">
    <location>
        <position position="358"/>
    </location>
</feature>
<dbReference type="PANTHER" id="PTHR11590">
    <property type="entry name" value="PROTEIN-GLUTAMINE GAMMA-GLUTAMYLTRANSFERASE"/>
    <property type="match status" value="1"/>
</dbReference>
<dbReference type="GO" id="GO:0006508">
    <property type="term" value="P:proteolysis"/>
    <property type="evidence" value="ECO:0007669"/>
    <property type="project" value="UniProtKB-KW"/>
</dbReference>
<evidence type="ECO:0000256" key="5">
    <source>
        <dbReference type="ARBA" id="ARBA00004498"/>
    </source>
</evidence>
<evidence type="ECO:0000256" key="13">
    <source>
        <dbReference type="ARBA" id="ARBA00022670"/>
    </source>
</evidence>
<dbReference type="EC" id="3.5.1.44" evidence="27"/>
<feature type="binding site" evidence="42">
    <location>
        <position position="398"/>
    </location>
    <ligand>
        <name>Ca(2+)</name>
        <dbReference type="ChEBI" id="CHEBI:29108"/>
    </ligand>
</feature>
<evidence type="ECO:0000256" key="35">
    <source>
        <dbReference type="ARBA" id="ARBA00043104"/>
    </source>
</evidence>
<evidence type="ECO:0000256" key="22">
    <source>
        <dbReference type="ARBA" id="ARBA00023242"/>
    </source>
</evidence>
<dbReference type="PROSITE" id="PS00547">
    <property type="entry name" value="TRANSGLUTAMINASES"/>
    <property type="match status" value="1"/>
</dbReference>
<protein>
    <recommendedName>
        <fullName evidence="28">Protein-glutamine gamma-glutamyltransferase 2</fullName>
        <ecNumber evidence="24">2.3.2.13</ecNumber>
        <ecNumber evidence="27">3.5.1.44</ecNumber>
    </recommendedName>
    <alternativeName>
        <fullName evidence="31">Isopeptidase TGM2</fullName>
    </alternativeName>
    <alternativeName>
        <fullName evidence="33">Protein-glutamine deamidase TGM2</fullName>
    </alternativeName>
    <alternativeName>
        <fullName evidence="32">Protein-glutamine dopaminyltransferase TGM2</fullName>
    </alternativeName>
    <alternativeName>
        <fullName evidence="35">Protein-glutamine histaminyltransferase TGM2</fullName>
    </alternativeName>
    <alternativeName>
        <fullName evidence="36">Protein-glutamine noradrenalinyltransferase TGM2</fullName>
    </alternativeName>
    <alternativeName>
        <fullName evidence="34">Protein-glutamine serotonyltransferase TGM2</fullName>
    </alternativeName>
    <alternativeName>
        <fullName evidence="30">Tissue transglutaminase</fullName>
    </alternativeName>
    <alternativeName>
        <fullName evidence="29">Transglutaminase-2</fullName>
    </alternativeName>
</protein>
<dbReference type="GO" id="GO:0008233">
    <property type="term" value="F:peptidase activity"/>
    <property type="evidence" value="ECO:0007669"/>
    <property type="project" value="UniProtKB-KW"/>
</dbReference>
<dbReference type="InterPro" id="IPR014756">
    <property type="entry name" value="Ig_E-set"/>
</dbReference>
<keyword evidence="18 42" id="KW-0106">Calcium</keyword>
<evidence type="ECO:0000256" key="24">
    <source>
        <dbReference type="ARBA" id="ARBA00024222"/>
    </source>
</evidence>
<comment type="catalytic activity">
    <reaction evidence="25">
        <text>L-glutaminyl-[protein] + serotonin = 5-serotonyl-L-glutamyl-[protein] + NH4(+)</text>
        <dbReference type="Rhea" id="RHEA:66552"/>
        <dbReference type="Rhea" id="RHEA-COMP:10207"/>
        <dbReference type="Rhea" id="RHEA-COMP:17052"/>
        <dbReference type="ChEBI" id="CHEBI:28938"/>
        <dbReference type="ChEBI" id="CHEBI:30011"/>
        <dbReference type="ChEBI" id="CHEBI:167174"/>
        <dbReference type="ChEBI" id="CHEBI:350546"/>
    </reaction>
    <physiologicalReaction direction="left-to-right" evidence="25">
        <dbReference type="Rhea" id="RHEA:66553"/>
    </physiologicalReaction>
</comment>
<dbReference type="PANTHER" id="PTHR11590:SF6">
    <property type="entry name" value="PROTEIN-GLUTAMINE GAMMA-GLUTAMYLTRANSFERASE 2"/>
    <property type="match status" value="1"/>
</dbReference>
<dbReference type="OMA" id="CAQTIMY"/>
<evidence type="ECO:0000256" key="19">
    <source>
        <dbReference type="ARBA" id="ARBA00023128"/>
    </source>
</evidence>
<sequence>MAQALAVATTDFQCESNGQAHRTADFGSSRLIVRRGDRFTITVHFAGRPYQRGEDQISVIVETGPAPLETSGTKVQFPLSDSLDEAKWNAAVVSSDGKQLSLSICSPADAKIGPQALKLLCTTQGQSTLLALGEFILLFNPWCPGDDVFLDSEHQRREYVLNDQGLIYRGSRKFISHIAWNFGQFEDGILDICLKLLDNSSNCLKNQDEDGSQRHDPVYISRIVAAMVNCNDDNGVLEGNWGPDYSNGVCPTMWNGSITILRQWNKLGCLRVRYGQCWVFAAVACTVLRCLGIPTRPITNFNSAHDTEQNLRIDSFIDENGKRVRKSGDSIWNFHCWTESWMTRPDLKPGCDGWQVLDPTPQERSDGIYCCGPASVKAIKNGDVNLKFDTPFVFAEVNADYVSWLLYKDGTKKQIEINHRLVGQNISTKAVGSDEREDITHNYKYAEGSKEEREAFTKADMKNKLAEEPEKKFFMKLKVEKVNMNGADFEVSAVLMNQTSAMKNCRLILCAQTIMYNGESIQECSWNDLANVTIGPHEEKRETLQVLYSNYGLSLRENNQILIVALAMEYEAEELVVARKVITLQNPSLQIKILGEPVQYRKLTAEICFTNPMPVSLCDGTFLVEGAGLTDEQNISCPVQSIAPGQEVKLRVNFTPQKSGLRKLTVDLDCNKLKDVKGFQNVIVRPMKR</sequence>
<dbReference type="GO" id="GO:0005886">
    <property type="term" value="C:plasma membrane"/>
    <property type="evidence" value="ECO:0007669"/>
    <property type="project" value="UniProtKB-SubCell"/>
</dbReference>
<evidence type="ECO:0000256" key="39">
    <source>
        <dbReference type="ARBA" id="ARBA00048230"/>
    </source>
</evidence>
<evidence type="ECO:0000256" key="9">
    <source>
        <dbReference type="ARBA" id="ARBA00022475"/>
    </source>
</evidence>
<dbReference type="SUPFAM" id="SSF54001">
    <property type="entry name" value="Cysteine proteinases"/>
    <property type="match status" value="1"/>
</dbReference>
<dbReference type="GO" id="GO:0005829">
    <property type="term" value="C:cytosol"/>
    <property type="evidence" value="ECO:0007669"/>
    <property type="project" value="UniProtKB-SubCell"/>
</dbReference>
<dbReference type="GO" id="GO:0003810">
    <property type="term" value="F:protein-glutamine gamma-glutamyltransferase activity"/>
    <property type="evidence" value="ECO:0007669"/>
    <property type="project" value="UniProtKB-EC"/>
</dbReference>
<dbReference type="InterPro" id="IPR050779">
    <property type="entry name" value="Transglutaminase"/>
</dbReference>
<organism evidence="44 45">
    <name type="scientific">Scyliorhinus torazame</name>
    <name type="common">Cloudy catshark</name>
    <name type="synonym">Catulus torazame</name>
    <dbReference type="NCBI Taxonomy" id="75743"/>
    <lineage>
        <taxon>Eukaryota</taxon>
        <taxon>Metazoa</taxon>
        <taxon>Chordata</taxon>
        <taxon>Craniata</taxon>
        <taxon>Vertebrata</taxon>
        <taxon>Chondrichthyes</taxon>
        <taxon>Elasmobranchii</taxon>
        <taxon>Galeomorphii</taxon>
        <taxon>Galeoidea</taxon>
        <taxon>Carcharhiniformes</taxon>
        <taxon>Scyliorhinidae</taxon>
        <taxon>Scyliorhinus</taxon>
    </lineage>
</organism>
<dbReference type="PIRSF" id="PIRSF000459">
    <property type="entry name" value="TGM_EBP42"/>
    <property type="match status" value="1"/>
</dbReference>
<evidence type="ECO:0000259" key="43">
    <source>
        <dbReference type="SMART" id="SM00460"/>
    </source>
</evidence>
<evidence type="ECO:0000256" key="23">
    <source>
        <dbReference type="ARBA" id="ARBA00023315"/>
    </source>
</evidence>
<dbReference type="InterPro" id="IPR001102">
    <property type="entry name" value="Transglutaminase_N"/>
</dbReference>
<dbReference type="EC" id="2.3.2.13" evidence="24"/>
<keyword evidence="23" id="KW-0012">Acyltransferase</keyword>
<proteinExistence type="inferred from homology"/>
<keyword evidence="8" id="KW-0158">Chromosome</keyword>
<dbReference type="SUPFAM" id="SSF49309">
    <property type="entry name" value="Transglutaminase, two C-terminal domains"/>
    <property type="match status" value="2"/>
</dbReference>
<keyword evidence="21" id="KW-0472">Membrane</keyword>
<dbReference type="GO" id="GO:0005739">
    <property type="term" value="C:mitochondrion"/>
    <property type="evidence" value="ECO:0007669"/>
    <property type="project" value="UniProtKB-SubCell"/>
</dbReference>
<evidence type="ECO:0000256" key="33">
    <source>
        <dbReference type="ARBA" id="ARBA00042239"/>
    </source>
</evidence>
<feature type="domain" description="Transglutaminase-like" evidence="43">
    <location>
        <begin position="269"/>
        <end position="361"/>
    </location>
</feature>
<comment type="catalytic activity">
    <reaction evidence="39">
        <text>L-glutaminyl-[protein] + (R)-noradrenaline = 5-(R)-noradrenalinyl-L-glutamyl-[protein] + NH4(+)</text>
        <dbReference type="Rhea" id="RHEA:66560"/>
        <dbReference type="Rhea" id="RHEA-COMP:10207"/>
        <dbReference type="Rhea" id="RHEA-COMP:17054"/>
        <dbReference type="ChEBI" id="CHEBI:28938"/>
        <dbReference type="ChEBI" id="CHEBI:30011"/>
        <dbReference type="ChEBI" id="CHEBI:72587"/>
        <dbReference type="ChEBI" id="CHEBI:167178"/>
    </reaction>
    <physiologicalReaction direction="left-to-right" evidence="39">
        <dbReference type="Rhea" id="RHEA:66561"/>
    </physiologicalReaction>
</comment>
<evidence type="ECO:0000256" key="8">
    <source>
        <dbReference type="ARBA" id="ARBA00022454"/>
    </source>
</evidence>
<evidence type="ECO:0000256" key="31">
    <source>
        <dbReference type="ARBA" id="ARBA00042099"/>
    </source>
</evidence>
<evidence type="ECO:0000256" key="42">
    <source>
        <dbReference type="PIRSR" id="PIRSR000459-2"/>
    </source>
</evidence>
<evidence type="ECO:0000256" key="14">
    <source>
        <dbReference type="ARBA" id="ARBA00022679"/>
    </source>
</evidence>
<dbReference type="FunFam" id="2.60.40.10:FF:000090">
    <property type="entry name" value="Protein-glutamine gamma-glutamyltransferase 2"/>
    <property type="match status" value="1"/>
</dbReference>
<comment type="catalytic activity">
    <reaction evidence="37">
        <text>L-glutaminyl-[protein] + H2O = L-glutamyl-[protein] + NH4(+)</text>
        <dbReference type="Rhea" id="RHEA:16441"/>
        <dbReference type="Rhea" id="RHEA-COMP:10207"/>
        <dbReference type="Rhea" id="RHEA-COMP:10208"/>
        <dbReference type="ChEBI" id="CHEBI:15377"/>
        <dbReference type="ChEBI" id="CHEBI:28938"/>
        <dbReference type="ChEBI" id="CHEBI:29973"/>
        <dbReference type="ChEBI" id="CHEBI:30011"/>
        <dbReference type="EC" id="3.5.1.44"/>
    </reaction>
    <physiologicalReaction direction="left-to-right" evidence="37">
        <dbReference type="Rhea" id="RHEA:16442"/>
    </physiologicalReaction>
</comment>
<keyword evidence="15 42" id="KW-0479">Metal-binding</keyword>
<dbReference type="InterPro" id="IPR036238">
    <property type="entry name" value="Transglutaminase_C_sf"/>
</dbReference>
<evidence type="ECO:0000256" key="40">
    <source>
        <dbReference type="ARBA" id="ARBA00048365"/>
    </source>
</evidence>
<dbReference type="GO" id="GO:0005525">
    <property type="term" value="F:GTP binding"/>
    <property type="evidence" value="ECO:0007669"/>
    <property type="project" value="UniProtKB-KW"/>
</dbReference>
<dbReference type="Gene3D" id="3.90.260.10">
    <property type="entry name" value="Transglutaminase-like"/>
    <property type="match status" value="1"/>
</dbReference>
<keyword evidence="17" id="KW-0378">Hydrolase</keyword>
<feature type="binding site" evidence="42">
    <location>
        <position position="447"/>
    </location>
    <ligand>
        <name>Ca(2+)</name>
        <dbReference type="ChEBI" id="CHEBI:29108"/>
    </ligand>
</feature>
<keyword evidence="14" id="KW-0808">Transferase</keyword>
<evidence type="ECO:0000313" key="45">
    <source>
        <dbReference type="Proteomes" id="UP000288216"/>
    </source>
</evidence>
<evidence type="ECO:0000256" key="4">
    <source>
        <dbReference type="ARBA" id="ARBA00004286"/>
    </source>
</evidence>
<evidence type="ECO:0000256" key="28">
    <source>
        <dbReference type="ARBA" id="ARBA00040561"/>
    </source>
</evidence>
<evidence type="ECO:0000256" key="10">
    <source>
        <dbReference type="ARBA" id="ARBA00022490"/>
    </source>
</evidence>
<name>A0A401NIM4_SCYTO</name>
<evidence type="ECO:0000256" key="12">
    <source>
        <dbReference type="ARBA" id="ARBA00022530"/>
    </source>
</evidence>
<dbReference type="InterPro" id="IPR013808">
    <property type="entry name" value="Transglutaminase_AS"/>
</dbReference>
<feature type="active site" evidence="41">
    <location>
        <position position="335"/>
    </location>
</feature>
<evidence type="ECO:0000256" key="2">
    <source>
        <dbReference type="ARBA" id="ARBA00004173"/>
    </source>
</evidence>
<evidence type="ECO:0000256" key="27">
    <source>
        <dbReference type="ARBA" id="ARBA00039019"/>
    </source>
</evidence>
<evidence type="ECO:0000256" key="34">
    <source>
        <dbReference type="ARBA" id="ARBA00042912"/>
    </source>
</evidence>
<evidence type="ECO:0000256" key="20">
    <source>
        <dbReference type="ARBA" id="ARBA00023134"/>
    </source>
</evidence>
<keyword evidence="10" id="KW-0963">Cytoplasm</keyword>
<dbReference type="InterPro" id="IPR013783">
    <property type="entry name" value="Ig-like_fold"/>
</dbReference>
<dbReference type="InterPro" id="IPR023608">
    <property type="entry name" value="Transglutaminase_animal"/>
</dbReference>
<evidence type="ECO:0000256" key="16">
    <source>
        <dbReference type="ARBA" id="ARBA00022741"/>
    </source>
</evidence>
<evidence type="ECO:0000256" key="15">
    <source>
        <dbReference type="ARBA" id="ARBA00022723"/>
    </source>
</evidence>
<feature type="binding site" evidence="42">
    <location>
        <position position="400"/>
    </location>
    <ligand>
        <name>Ca(2+)</name>
        <dbReference type="ChEBI" id="CHEBI:29108"/>
    </ligand>
</feature>
<evidence type="ECO:0000256" key="18">
    <source>
        <dbReference type="ARBA" id="ARBA00022837"/>
    </source>
</evidence>
<evidence type="ECO:0000256" key="36">
    <source>
        <dbReference type="ARBA" id="ARBA00043138"/>
    </source>
</evidence>
<evidence type="ECO:0000256" key="7">
    <source>
        <dbReference type="ARBA" id="ARBA00005968"/>
    </source>
</evidence>
<reference evidence="44 45" key="1">
    <citation type="journal article" date="2018" name="Nat. Ecol. Evol.">
        <title>Shark genomes provide insights into elasmobranch evolution and the origin of vertebrates.</title>
        <authorList>
            <person name="Hara Y"/>
            <person name="Yamaguchi K"/>
            <person name="Onimaru K"/>
            <person name="Kadota M"/>
            <person name="Koyanagi M"/>
            <person name="Keeley SD"/>
            <person name="Tatsumi K"/>
            <person name="Tanaka K"/>
            <person name="Motone F"/>
            <person name="Kageyama Y"/>
            <person name="Nozu R"/>
            <person name="Adachi N"/>
            <person name="Nishimura O"/>
            <person name="Nakagawa R"/>
            <person name="Tanegashima C"/>
            <person name="Kiyatake I"/>
            <person name="Matsumoto R"/>
            <person name="Murakumo K"/>
            <person name="Nishida K"/>
            <person name="Terakita A"/>
            <person name="Kuratani S"/>
            <person name="Sato K"/>
            <person name="Hyodo S Kuraku.S."/>
        </authorList>
    </citation>
    <scope>NUCLEOTIDE SEQUENCE [LARGE SCALE GENOMIC DNA]</scope>
</reference>
<feature type="active site" evidence="41">
    <location>
        <position position="277"/>
    </location>
</feature>
<dbReference type="GO" id="GO:0005634">
    <property type="term" value="C:nucleus"/>
    <property type="evidence" value="ECO:0007669"/>
    <property type="project" value="UniProtKB-SubCell"/>
</dbReference>
<evidence type="ECO:0000256" key="1">
    <source>
        <dbReference type="ARBA" id="ARBA00004123"/>
    </source>
</evidence>
<dbReference type="GO" id="GO:0005694">
    <property type="term" value="C:chromosome"/>
    <property type="evidence" value="ECO:0007669"/>
    <property type="project" value="UniProtKB-SubCell"/>
</dbReference>
<evidence type="ECO:0000256" key="11">
    <source>
        <dbReference type="ARBA" id="ARBA00022525"/>
    </source>
</evidence>
<keyword evidence="45" id="KW-1185">Reference proteome</keyword>
<evidence type="ECO:0000256" key="26">
    <source>
        <dbReference type="ARBA" id="ARBA00036876"/>
    </source>
</evidence>
<dbReference type="Pfam" id="PF00927">
    <property type="entry name" value="Transglut_C"/>
    <property type="match status" value="2"/>
</dbReference>
<evidence type="ECO:0000256" key="32">
    <source>
        <dbReference type="ARBA" id="ARBA00042105"/>
    </source>
</evidence>
<accession>A0A401NIM4</accession>
<evidence type="ECO:0000256" key="38">
    <source>
        <dbReference type="ARBA" id="ARBA00047876"/>
    </source>
</evidence>
<keyword evidence="12" id="KW-0272">Extracellular matrix</keyword>
<feature type="binding site" evidence="42">
    <location>
        <position position="452"/>
    </location>
    <ligand>
        <name>Ca(2+)</name>
        <dbReference type="ChEBI" id="CHEBI:29108"/>
    </ligand>
</feature>
<comment type="catalytic activity">
    <reaction evidence="38">
        <text>L-glutaminyl-[protein] + histamine = 5-histaminyl-L-glutamyl-[protein] + NH4(+)</text>
        <dbReference type="Rhea" id="RHEA:66564"/>
        <dbReference type="Rhea" id="RHEA-COMP:10207"/>
        <dbReference type="Rhea" id="RHEA-COMP:17056"/>
        <dbReference type="ChEBI" id="CHEBI:28938"/>
        <dbReference type="ChEBI" id="CHEBI:30011"/>
        <dbReference type="ChEBI" id="CHEBI:58432"/>
        <dbReference type="ChEBI" id="CHEBI:167179"/>
    </reaction>
    <physiologicalReaction direction="left-to-right" evidence="38">
        <dbReference type="Rhea" id="RHEA:66565"/>
    </physiologicalReaction>
</comment>
<evidence type="ECO:0000256" key="30">
    <source>
        <dbReference type="ARBA" id="ARBA00041677"/>
    </source>
</evidence>
<comment type="similarity">
    <text evidence="7">Belongs to the transglutaminase superfamily. Transglutaminase family.</text>
</comment>
<dbReference type="SUPFAM" id="SSF81296">
    <property type="entry name" value="E set domains"/>
    <property type="match status" value="1"/>
</dbReference>
<keyword evidence="16" id="KW-0547">Nucleotide-binding</keyword>
<dbReference type="InterPro" id="IPR038765">
    <property type="entry name" value="Papain-like_cys_pep_sf"/>
</dbReference>
<dbReference type="InterPro" id="IPR008958">
    <property type="entry name" value="Transglutaminase_C"/>
</dbReference>
<evidence type="ECO:0000256" key="41">
    <source>
        <dbReference type="PIRSR" id="PIRSR000459-1"/>
    </source>
</evidence>
<dbReference type="Pfam" id="PF00868">
    <property type="entry name" value="Transglut_N"/>
    <property type="match status" value="1"/>
</dbReference>
<dbReference type="Gene3D" id="2.60.40.10">
    <property type="entry name" value="Immunoglobulins"/>
    <property type="match status" value="3"/>
</dbReference>
<keyword evidence="9" id="KW-1003">Cell membrane</keyword>
<evidence type="ECO:0000256" key="17">
    <source>
        <dbReference type="ARBA" id="ARBA00022801"/>
    </source>
</evidence>
<dbReference type="Proteomes" id="UP000288216">
    <property type="component" value="Unassembled WGS sequence"/>
</dbReference>
<evidence type="ECO:0000256" key="21">
    <source>
        <dbReference type="ARBA" id="ARBA00023136"/>
    </source>
</evidence>
<dbReference type="FunFam" id="3.90.260.10:FF:000001">
    <property type="entry name" value="Protein-glutamine gamma-glutamyltransferase 2"/>
    <property type="match status" value="1"/>
</dbReference>
<keyword evidence="20" id="KW-0342">GTP-binding</keyword>
<keyword evidence="13" id="KW-0645">Protease</keyword>
<dbReference type="AlphaFoldDB" id="A0A401NIM4"/>
<keyword evidence="11" id="KW-0964">Secreted</keyword>
<keyword evidence="19" id="KW-0496">Mitochondrion</keyword>
<dbReference type="GO" id="GO:0050568">
    <property type="term" value="F:protein-glutamine glutaminase activity"/>
    <property type="evidence" value="ECO:0007669"/>
    <property type="project" value="UniProtKB-EC"/>
</dbReference>
<evidence type="ECO:0000256" key="3">
    <source>
        <dbReference type="ARBA" id="ARBA00004236"/>
    </source>
</evidence>
<dbReference type="EMBL" id="BFAA01001138">
    <property type="protein sequence ID" value="GCB60718.1"/>
    <property type="molecule type" value="Genomic_DNA"/>
</dbReference>
<dbReference type="Pfam" id="PF01841">
    <property type="entry name" value="Transglut_core"/>
    <property type="match status" value="1"/>
</dbReference>
<comment type="catalytic activity">
    <reaction evidence="26">
        <text>L-glutaminyl-[protein] + L-lysyl-[protein] = [protein]-L-lysyl-N(6)-5-L-glutamyl-[protein] + NH4(+)</text>
        <dbReference type="Rhea" id="RHEA:54816"/>
        <dbReference type="Rhea" id="RHEA-COMP:9752"/>
        <dbReference type="Rhea" id="RHEA-COMP:10207"/>
        <dbReference type="Rhea" id="RHEA-COMP:14005"/>
        <dbReference type="ChEBI" id="CHEBI:28938"/>
        <dbReference type="ChEBI" id="CHEBI:29969"/>
        <dbReference type="ChEBI" id="CHEBI:30011"/>
        <dbReference type="ChEBI" id="CHEBI:138370"/>
        <dbReference type="EC" id="2.3.2.13"/>
    </reaction>
    <physiologicalReaction direction="left-to-right" evidence="26">
        <dbReference type="Rhea" id="RHEA:54817"/>
    </physiologicalReaction>
</comment>
<dbReference type="OrthoDB" id="437511at2759"/>
<dbReference type="GO" id="GO:0046872">
    <property type="term" value="F:metal ion binding"/>
    <property type="evidence" value="ECO:0007669"/>
    <property type="project" value="UniProtKB-KW"/>
</dbReference>
<evidence type="ECO:0000256" key="37">
    <source>
        <dbReference type="ARBA" id="ARBA00047868"/>
    </source>
</evidence>
<dbReference type="STRING" id="75743.A0A401NIM4"/>
<dbReference type="FunFam" id="2.60.40.10:FF:000278">
    <property type="entry name" value="Protein-glutamine gamma-glutamyltransferase 2"/>
    <property type="match status" value="1"/>
</dbReference>
<comment type="catalytic activity">
    <reaction evidence="40">
        <text>L-glutaminyl-[protein] + dopamine = 5-dopaminyl-L-glutamyl-[protein] + NH4(+)</text>
        <dbReference type="Rhea" id="RHEA:66556"/>
        <dbReference type="Rhea" id="RHEA-COMP:10207"/>
        <dbReference type="Rhea" id="RHEA-COMP:17053"/>
        <dbReference type="ChEBI" id="CHEBI:28938"/>
        <dbReference type="ChEBI" id="CHEBI:30011"/>
        <dbReference type="ChEBI" id="CHEBI:59905"/>
        <dbReference type="ChEBI" id="CHEBI:167175"/>
    </reaction>
    <physiologicalReaction direction="left-to-right" evidence="40">
        <dbReference type="Rhea" id="RHEA:66557"/>
    </physiologicalReaction>
</comment>
<dbReference type="SMART" id="SM00460">
    <property type="entry name" value="TGc"/>
    <property type="match status" value="1"/>
</dbReference>
<comment type="subcellular location">
    <subcellularLocation>
        <location evidence="3">Cell membrane</location>
    </subcellularLocation>
    <subcellularLocation>
        <location evidence="4">Chromosome</location>
    </subcellularLocation>
    <subcellularLocation>
        <location evidence="6">Cytoplasm</location>
        <location evidence="6">Cytosol</location>
    </subcellularLocation>
    <subcellularLocation>
        <location evidence="2">Mitochondrion</location>
    </subcellularLocation>
    <subcellularLocation>
        <location evidence="1">Nucleus</location>
    </subcellularLocation>
    <subcellularLocation>
        <location evidence="5">Secreted</location>
        <location evidence="5">Extracellular space</location>
        <location evidence="5">Extracellular matrix</location>
    </subcellularLocation>
</comment>
<keyword evidence="22" id="KW-0539">Nucleus</keyword>
<gene>
    <name evidence="44" type="ORF">scyTo_0003986</name>
</gene>